<protein>
    <submittedName>
        <fullName evidence="1">Uncharacterized protein</fullName>
    </submittedName>
</protein>
<comment type="caution">
    <text evidence="1">The sequence shown here is derived from an EMBL/GenBank/DDBJ whole genome shotgun (WGS) entry which is preliminary data.</text>
</comment>
<reference evidence="1" key="1">
    <citation type="submission" date="2020-09" db="EMBL/GenBank/DDBJ databases">
        <authorList>
            <person name="Kikuchi T."/>
        </authorList>
    </citation>
    <scope>NUCLEOTIDE SEQUENCE</scope>
    <source>
        <strain evidence="1">SH1</strain>
    </source>
</reference>
<keyword evidence="2" id="KW-1185">Reference proteome</keyword>
<proteinExistence type="predicted"/>
<dbReference type="AlphaFoldDB" id="A0A811KSU8"/>
<dbReference type="Proteomes" id="UP000614601">
    <property type="component" value="Unassembled WGS sequence"/>
</dbReference>
<evidence type="ECO:0000313" key="1">
    <source>
        <dbReference type="EMBL" id="CAD5218530.1"/>
    </source>
</evidence>
<organism evidence="1 2">
    <name type="scientific">Bursaphelenchus okinawaensis</name>
    <dbReference type="NCBI Taxonomy" id="465554"/>
    <lineage>
        <taxon>Eukaryota</taxon>
        <taxon>Metazoa</taxon>
        <taxon>Ecdysozoa</taxon>
        <taxon>Nematoda</taxon>
        <taxon>Chromadorea</taxon>
        <taxon>Rhabditida</taxon>
        <taxon>Tylenchina</taxon>
        <taxon>Tylenchomorpha</taxon>
        <taxon>Aphelenchoidea</taxon>
        <taxon>Aphelenchoididae</taxon>
        <taxon>Bursaphelenchus</taxon>
    </lineage>
</organism>
<dbReference type="Proteomes" id="UP000783686">
    <property type="component" value="Unassembled WGS sequence"/>
</dbReference>
<dbReference type="OrthoDB" id="5877400at2759"/>
<dbReference type="EMBL" id="CAJFDH010000004">
    <property type="protein sequence ID" value="CAD5218530.1"/>
    <property type="molecule type" value="Genomic_DNA"/>
</dbReference>
<dbReference type="EMBL" id="CAJFCW020000004">
    <property type="protein sequence ID" value="CAG9110856.1"/>
    <property type="molecule type" value="Genomic_DNA"/>
</dbReference>
<accession>A0A811KSU8</accession>
<gene>
    <name evidence="1" type="ORF">BOKJ2_LOCUS7740</name>
</gene>
<sequence>MEDEKKGKEIQEFLSLGPKQYALKSKDLNTGNVDFDLKLRGITLNLITCKEINYESFKNLVNDVISTGTRSQLDSRFDEIRAKRNRGLFSTAHRTKKYAGVFDKGFISDDGRFVLPYGFEK</sequence>
<name>A0A811KSU8_9BILA</name>
<evidence type="ECO:0000313" key="2">
    <source>
        <dbReference type="Proteomes" id="UP000614601"/>
    </source>
</evidence>